<dbReference type="InterPro" id="IPR002656">
    <property type="entry name" value="Acyl_transf_3_dom"/>
</dbReference>
<feature type="transmembrane region" description="Helical" evidence="2">
    <location>
        <begin position="312"/>
        <end position="333"/>
    </location>
</feature>
<feature type="transmembrane region" description="Helical" evidence="2">
    <location>
        <begin position="383"/>
        <end position="400"/>
    </location>
</feature>
<feature type="transmembrane region" description="Helical" evidence="2">
    <location>
        <begin position="95"/>
        <end position="112"/>
    </location>
</feature>
<keyword evidence="2" id="KW-0812">Transmembrane</keyword>
<gene>
    <name evidence="4" type="ORF">ACFP1K_28885</name>
</gene>
<dbReference type="InterPro" id="IPR050879">
    <property type="entry name" value="Acyltransferase_3"/>
</dbReference>
<dbReference type="GO" id="GO:0016746">
    <property type="term" value="F:acyltransferase activity"/>
    <property type="evidence" value="ECO:0007669"/>
    <property type="project" value="UniProtKB-KW"/>
</dbReference>
<feature type="transmembrane region" description="Helical" evidence="2">
    <location>
        <begin position="203"/>
        <end position="221"/>
    </location>
</feature>
<dbReference type="Pfam" id="PF01757">
    <property type="entry name" value="Acyl_transf_3"/>
    <property type="match status" value="1"/>
</dbReference>
<feature type="transmembrane region" description="Helical" evidence="2">
    <location>
        <begin position="282"/>
        <end position="300"/>
    </location>
</feature>
<reference evidence="5" key="1">
    <citation type="journal article" date="2019" name="Int. J. Syst. Evol. Microbiol.">
        <title>The Global Catalogue of Microorganisms (GCM) 10K type strain sequencing project: providing services to taxonomists for standard genome sequencing and annotation.</title>
        <authorList>
            <consortium name="The Broad Institute Genomics Platform"/>
            <consortium name="The Broad Institute Genome Sequencing Center for Infectious Disease"/>
            <person name="Wu L."/>
            <person name="Ma J."/>
        </authorList>
    </citation>
    <scope>NUCLEOTIDE SEQUENCE [LARGE SCALE GENOMIC DNA]</scope>
    <source>
        <strain evidence="5">JCM 30346</strain>
    </source>
</reference>
<proteinExistence type="predicted"/>
<feature type="transmembrane region" description="Helical" evidence="2">
    <location>
        <begin position="55"/>
        <end position="74"/>
    </location>
</feature>
<dbReference type="PANTHER" id="PTHR23028">
    <property type="entry name" value="ACETYLTRANSFERASE"/>
    <property type="match status" value="1"/>
</dbReference>
<sequence>MHVLTRPSPPSPSPPARAPRQAWLDALRGIAALIVVFEHSLDALLPEVRNAVSPWFNFGQYGVLVFFLVSGYVIPVSLERRGDVRGFWINRFFRLYPLWGVVAVLGVVFALAEVYSRLPPDAQAEPLSTTLAHVTMLQDLLQVNSVVNVFWTLSYEMVFYLLVTAMFVFGVHRASTGTSVTLAGCAVAAGALVPAGLLSRTLGTPVVAVAAVALVAGLAAVVSGDETLRRRGAVVIAALGLVLVVLNSRIGAWQSLAILATMFAGTALYRMERSGTRGAARWVIALVPLLSVAAAVWHGPGWGMTEAARQEFVWGWSTAVVAAWLTFAAGLALRHRAVAPALAWLGLVSYSVYLLHPLVVQVIRRLTSDATGLSLPMRLGWEALLFAAVIGAAALGHRYVEIPGQRVGRRLARASGGTRRTDGTSGGNAKNGHFPVNTATRDSRDRAPR</sequence>
<keyword evidence="5" id="KW-1185">Reference proteome</keyword>
<feature type="transmembrane region" description="Helical" evidence="2">
    <location>
        <begin position="252"/>
        <end position="270"/>
    </location>
</feature>
<organism evidence="4 5">
    <name type="scientific">Sphaerisporangium aureirubrum</name>
    <dbReference type="NCBI Taxonomy" id="1544736"/>
    <lineage>
        <taxon>Bacteria</taxon>
        <taxon>Bacillati</taxon>
        <taxon>Actinomycetota</taxon>
        <taxon>Actinomycetes</taxon>
        <taxon>Streptosporangiales</taxon>
        <taxon>Streptosporangiaceae</taxon>
        <taxon>Sphaerisporangium</taxon>
    </lineage>
</organism>
<evidence type="ECO:0000313" key="5">
    <source>
        <dbReference type="Proteomes" id="UP001596137"/>
    </source>
</evidence>
<dbReference type="RefSeq" id="WP_380759109.1">
    <property type="nucleotide sequence ID" value="NZ_JBHSRF010000057.1"/>
</dbReference>
<feature type="transmembrane region" description="Helical" evidence="2">
    <location>
        <begin position="228"/>
        <end position="246"/>
    </location>
</feature>
<dbReference type="PANTHER" id="PTHR23028:SF131">
    <property type="entry name" value="BLR2367 PROTEIN"/>
    <property type="match status" value="1"/>
</dbReference>
<evidence type="ECO:0000256" key="2">
    <source>
        <dbReference type="SAM" id="Phobius"/>
    </source>
</evidence>
<feature type="domain" description="Acyltransferase 3" evidence="3">
    <location>
        <begin position="22"/>
        <end position="395"/>
    </location>
</feature>
<keyword evidence="4" id="KW-0808">Transferase</keyword>
<dbReference type="EC" id="2.3.-.-" evidence="4"/>
<feature type="region of interest" description="Disordered" evidence="1">
    <location>
        <begin position="411"/>
        <end position="449"/>
    </location>
</feature>
<accession>A0ABW1NSI9</accession>
<feature type="transmembrane region" description="Helical" evidence="2">
    <location>
        <begin position="149"/>
        <end position="171"/>
    </location>
</feature>
<evidence type="ECO:0000313" key="4">
    <source>
        <dbReference type="EMBL" id="MFC6085212.1"/>
    </source>
</evidence>
<dbReference type="EMBL" id="JBHSRF010000057">
    <property type="protein sequence ID" value="MFC6085212.1"/>
    <property type="molecule type" value="Genomic_DNA"/>
</dbReference>
<comment type="caution">
    <text evidence="4">The sequence shown here is derived from an EMBL/GenBank/DDBJ whole genome shotgun (WGS) entry which is preliminary data.</text>
</comment>
<protein>
    <submittedName>
        <fullName evidence="4">Acyltransferase family protein</fullName>
        <ecNumber evidence="4">2.3.-.-</ecNumber>
    </submittedName>
</protein>
<name>A0ABW1NSI9_9ACTN</name>
<keyword evidence="2" id="KW-0472">Membrane</keyword>
<evidence type="ECO:0000259" key="3">
    <source>
        <dbReference type="Pfam" id="PF01757"/>
    </source>
</evidence>
<keyword evidence="2" id="KW-1133">Transmembrane helix</keyword>
<evidence type="ECO:0000256" key="1">
    <source>
        <dbReference type="SAM" id="MobiDB-lite"/>
    </source>
</evidence>
<dbReference type="Proteomes" id="UP001596137">
    <property type="component" value="Unassembled WGS sequence"/>
</dbReference>
<feature type="transmembrane region" description="Helical" evidence="2">
    <location>
        <begin position="178"/>
        <end position="197"/>
    </location>
</feature>
<feature type="transmembrane region" description="Helical" evidence="2">
    <location>
        <begin position="342"/>
        <end position="363"/>
    </location>
</feature>
<keyword evidence="4" id="KW-0012">Acyltransferase</keyword>